<dbReference type="Pfam" id="PF00198">
    <property type="entry name" value="2-oxoacid_dh"/>
    <property type="match status" value="1"/>
</dbReference>
<dbReference type="InterPro" id="IPR036625">
    <property type="entry name" value="E3-bd_dom_sf"/>
</dbReference>
<feature type="compositionally biased region" description="Basic and acidic residues" evidence="2">
    <location>
        <begin position="202"/>
        <end position="213"/>
    </location>
</feature>
<dbReference type="Proteomes" id="UP001412067">
    <property type="component" value="Unassembled WGS sequence"/>
</dbReference>
<dbReference type="InterPro" id="IPR045257">
    <property type="entry name" value="E2/Pdx1"/>
</dbReference>
<dbReference type="EMBL" id="JBBWWR010000015">
    <property type="protein sequence ID" value="KAK8950242.1"/>
    <property type="molecule type" value="Genomic_DNA"/>
</dbReference>
<feature type="compositionally biased region" description="Low complexity" evidence="2">
    <location>
        <begin position="214"/>
        <end position="227"/>
    </location>
</feature>
<dbReference type="PROSITE" id="PS51826">
    <property type="entry name" value="PSBD"/>
    <property type="match status" value="1"/>
</dbReference>
<evidence type="ECO:0000259" key="3">
    <source>
        <dbReference type="PROSITE" id="PS51826"/>
    </source>
</evidence>
<dbReference type="InterPro" id="IPR001078">
    <property type="entry name" value="2-oxoacid_DH_actylTfrase"/>
</dbReference>
<evidence type="ECO:0000256" key="2">
    <source>
        <dbReference type="SAM" id="MobiDB-lite"/>
    </source>
</evidence>
<proteinExistence type="inferred from homology"/>
<sequence>MGRGVGVGRRSRRHLVADGGWRKLGRRIEPRSREHWRLTLSGLGSAAYVSWNTFPAESFMQEQGGMESLENHVGKTDKRVEARSIYLAKILAPEGSKDVPVGKPIAITVEDGDEIKDISADSLSGVEVKEQSSGKHVKPKQREVNRHQTNISRISPSAKLLITEHGINASSLKASGPRGTLLKGDVLSFINGRDGSQQITSSEKKVLTSEKKTSTTASSPPSGIPTPIKDAYKDLPNSLIRKRSGSATSNQPHPDLVLRQHSIHTPTTFATLTLLPRISVHPHCDSRLLFHTGLLPSRVKPLPAHAALAISNIPCHSIADPSVASASSTSLALAAFAHAIPTGGLLPCTLLLDPLWRSPTSVVIAKRLLESKQSTPHFYLSSDVILDHLLSFRKELKEQHNIKVSVNDIVIKAVALALRSVPEVNADLVNRELKSLQIEEHLKLRSEEQLKLWVQVIVVA</sequence>
<dbReference type="SUPFAM" id="SSF52777">
    <property type="entry name" value="CoA-dependent acyltransferases"/>
    <property type="match status" value="1"/>
</dbReference>
<dbReference type="Gene3D" id="2.40.50.100">
    <property type="match status" value="1"/>
</dbReference>
<dbReference type="PANTHER" id="PTHR23151">
    <property type="entry name" value="DIHYDROLIPOAMIDE ACETYL/SUCCINYL-TRANSFERASE-RELATED"/>
    <property type="match status" value="1"/>
</dbReference>
<dbReference type="SUPFAM" id="SSF47005">
    <property type="entry name" value="Peripheral subunit-binding domain of 2-oxo acid dehydrogenase complex"/>
    <property type="match status" value="1"/>
</dbReference>
<dbReference type="InterPro" id="IPR004167">
    <property type="entry name" value="PSBD"/>
</dbReference>
<name>A0ABR2LTN9_9ASPA</name>
<dbReference type="InterPro" id="IPR023213">
    <property type="entry name" value="CAT-like_dom_sf"/>
</dbReference>
<dbReference type="Gene3D" id="4.10.320.10">
    <property type="entry name" value="E3-binding domain"/>
    <property type="match status" value="1"/>
</dbReference>
<accession>A0ABR2LTN9</accession>
<dbReference type="Gene3D" id="3.30.559.10">
    <property type="entry name" value="Chloramphenicol acetyltransferase-like domain"/>
    <property type="match status" value="1"/>
</dbReference>
<feature type="domain" description="Peripheral subunit-binding (PSBD)" evidence="3">
    <location>
        <begin position="153"/>
        <end position="190"/>
    </location>
</feature>
<reference evidence="4 5" key="1">
    <citation type="journal article" date="2022" name="Nat. Plants">
        <title>Genomes of leafy and leafless Platanthera orchids illuminate the evolution of mycoheterotrophy.</title>
        <authorList>
            <person name="Li M.H."/>
            <person name="Liu K.W."/>
            <person name="Li Z."/>
            <person name="Lu H.C."/>
            <person name="Ye Q.L."/>
            <person name="Zhang D."/>
            <person name="Wang J.Y."/>
            <person name="Li Y.F."/>
            <person name="Zhong Z.M."/>
            <person name="Liu X."/>
            <person name="Yu X."/>
            <person name="Liu D.K."/>
            <person name="Tu X.D."/>
            <person name="Liu B."/>
            <person name="Hao Y."/>
            <person name="Liao X.Y."/>
            <person name="Jiang Y.T."/>
            <person name="Sun W.H."/>
            <person name="Chen J."/>
            <person name="Chen Y.Q."/>
            <person name="Ai Y."/>
            <person name="Zhai J.W."/>
            <person name="Wu S.S."/>
            <person name="Zhou Z."/>
            <person name="Hsiao Y.Y."/>
            <person name="Wu W.L."/>
            <person name="Chen Y.Y."/>
            <person name="Lin Y.F."/>
            <person name="Hsu J.L."/>
            <person name="Li C.Y."/>
            <person name="Wang Z.W."/>
            <person name="Zhao X."/>
            <person name="Zhong W.Y."/>
            <person name="Ma X.K."/>
            <person name="Ma L."/>
            <person name="Huang J."/>
            <person name="Chen G.Z."/>
            <person name="Huang M.Z."/>
            <person name="Huang L."/>
            <person name="Peng D.H."/>
            <person name="Luo Y.B."/>
            <person name="Zou S.Q."/>
            <person name="Chen S.P."/>
            <person name="Lan S."/>
            <person name="Tsai W.C."/>
            <person name="Van de Peer Y."/>
            <person name="Liu Z.J."/>
        </authorList>
    </citation>
    <scope>NUCLEOTIDE SEQUENCE [LARGE SCALE GENOMIC DNA]</scope>
    <source>
        <strain evidence="4">Lor288</strain>
    </source>
</reference>
<dbReference type="PANTHER" id="PTHR23151:SF90">
    <property type="entry name" value="DIHYDROLIPOYLLYSINE-RESIDUE ACETYLTRANSFERASE COMPONENT OF PYRUVATE DEHYDROGENASE COMPLEX, MITOCHONDRIAL-RELATED"/>
    <property type="match status" value="1"/>
</dbReference>
<comment type="caution">
    <text evidence="4">The sequence shown here is derived from an EMBL/GenBank/DDBJ whole genome shotgun (WGS) entry which is preliminary data.</text>
</comment>
<gene>
    <name evidence="4" type="ORF">KSP40_PGU000008</name>
</gene>
<evidence type="ECO:0000313" key="5">
    <source>
        <dbReference type="Proteomes" id="UP001412067"/>
    </source>
</evidence>
<evidence type="ECO:0000313" key="4">
    <source>
        <dbReference type="EMBL" id="KAK8950242.1"/>
    </source>
</evidence>
<organism evidence="4 5">
    <name type="scientific">Platanthera guangdongensis</name>
    <dbReference type="NCBI Taxonomy" id="2320717"/>
    <lineage>
        <taxon>Eukaryota</taxon>
        <taxon>Viridiplantae</taxon>
        <taxon>Streptophyta</taxon>
        <taxon>Embryophyta</taxon>
        <taxon>Tracheophyta</taxon>
        <taxon>Spermatophyta</taxon>
        <taxon>Magnoliopsida</taxon>
        <taxon>Liliopsida</taxon>
        <taxon>Asparagales</taxon>
        <taxon>Orchidaceae</taxon>
        <taxon>Orchidoideae</taxon>
        <taxon>Orchideae</taxon>
        <taxon>Orchidinae</taxon>
        <taxon>Platanthera</taxon>
    </lineage>
</organism>
<comment type="similarity">
    <text evidence="1">Belongs to the 2-oxoacid dehydrogenase family.</text>
</comment>
<evidence type="ECO:0000256" key="1">
    <source>
        <dbReference type="ARBA" id="ARBA00007317"/>
    </source>
</evidence>
<keyword evidence="5" id="KW-1185">Reference proteome</keyword>
<dbReference type="Pfam" id="PF02817">
    <property type="entry name" value="E3_binding"/>
    <property type="match status" value="1"/>
</dbReference>
<protein>
    <recommendedName>
        <fullName evidence="3">Peripheral subunit-binding (PSBD) domain-containing protein</fullName>
    </recommendedName>
</protein>
<feature type="region of interest" description="Disordered" evidence="2">
    <location>
        <begin position="192"/>
        <end position="232"/>
    </location>
</feature>